<dbReference type="AlphaFoldDB" id="G4NS54"/>
<name>G4NS54_BACS4</name>
<dbReference type="KEGG" id="bst:GYO_1876"/>
<protein>
    <submittedName>
        <fullName evidence="1">Uncharacterized protein</fullName>
    </submittedName>
</protein>
<gene>
    <name evidence="1" type="ordered locus">GYO_1876</name>
</gene>
<dbReference type="Proteomes" id="UP000002651">
    <property type="component" value="Chromosome"/>
</dbReference>
<reference evidence="1 2" key="1">
    <citation type="journal article" date="2012" name="J. Bacteriol.">
        <title>Whole-genome sequences of Bacillus subtilis and close relatives.</title>
        <authorList>
            <person name="Earl A.M."/>
            <person name="Eppinger M."/>
            <person name="Fricke W.F."/>
            <person name="Rosovitz M.J."/>
            <person name="Rasko D.A."/>
            <person name="Daugherty S."/>
            <person name="Losick R."/>
            <person name="Kolter R."/>
            <person name="Ravel J."/>
        </authorList>
    </citation>
    <scope>NUCLEOTIDE SEQUENCE [LARGE SCALE GENOMIC DNA]</scope>
    <source>
        <strain evidence="2">DSM 15029 / JCM 12233 / NBRC 101239 / NRRL B-23049 / TU-B-10</strain>
    </source>
</reference>
<dbReference type="EMBL" id="CP002905">
    <property type="protein sequence ID" value="AEP86515.1"/>
    <property type="molecule type" value="Genomic_DNA"/>
</dbReference>
<proteinExistence type="predicted"/>
<accession>G4NS54</accession>
<keyword evidence="2" id="KW-1185">Reference proteome</keyword>
<dbReference type="HOGENOM" id="CLU_3114713_0_0_9"/>
<evidence type="ECO:0000313" key="1">
    <source>
        <dbReference type="EMBL" id="AEP86515.1"/>
    </source>
</evidence>
<organism evidence="1 2">
    <name type="scientific">Bacillus spizizenii (strain DSM 15029 / JCM 12233 / NBRC 101239 / NRRL B-23049 / TU-B-10)</name>
    <name type="common">Bacillus subtilis subsp. spizizenii</name>
    <dbReference type="NCBI Taxonomy" id="1052585"/>
    <lineage>
        <taxon>Bacteria</taxon>
        <taxon>Bacillati</taxon>
        <taxon>Bacillota</taxon>
        <taxon>Bacilli</taxon>
        <taxon>Bacillales</taxon>
        <taxon>Bacillaceae</taxon>
        <taxon>Bacillus</taxon>
    </lineage>
</organism>
<sequence length="50" mass="5724">MNGSNSPICWYTKEDIGKKTLQEEKSWRKTKRTKSKTILSFTLAAFIAVS</sequence>
<evidence type="ECO:0000313" key="2">
    <source>
        <dbReference type="Proteomes" id="UP000002651"/>
    </source>
</evidence>